<evidence type="ECO:0000256" key="1">
    <source>
        <dbReference type="ARBA" id="ARBA00004072"/>
    </source>
</evidence>
<dbReference type="GO" id="GO:1990904">
    <property type="term" value="C:ribonucleoprotein complex"/>
    <property type="evidence" value="ECO:0007669"/>
    <property type="project" value="UniProtKB-KW"/>
</dbReference>
<dbReference type="GO" id="GO:0006412">
    <property type="term" value="P:translation"/>
    <property type="evidence" value="ECO:0007669"/>
    <property type="project" value="UniProtKB-UniRule"/>
</dbReference>
<dbReference type="STRING" id="378794.GCA_001570625_00603"/>
<dbReference type="GO" id="GO:0005840">
    <property type="term" value="C:ribosome"/>
    <property type="evidence" value="ECO:0007669"/>
    <property type="project" value="UniProtKB-KW"/>
</dbReference>
<organism evidence="12 13">
    <name type="scientific">Syntrophomonas wolfei</name>
    <dbReference type="NCBI Taxonomy" id="863"/>
    <lineage>
        <taxon>Bacteria</taxon>
        <taxon>Bacillati</taxon>
        <taxon>Bacillota</taxon>
        <taxon>Clostridia</taxon>
        <taxon>Eubacteriales</taxon>
        <taxon>Syntrophomonadaceae</taxon>
        <taxon>Syntrophomonas</taxon>
    </lineage>
</organism>
<evidence type="ECO:0000256" key="10">
    <source>
        <dbReference type="HAMAP-Rule" id="MF_01326"/>
    </source>
</evidence>
<keyword evidence="7 10" id="KW-0687">Ribonucleoprotein</keyword>
<evidence type="ECO:0000256" key="2">
    <source>
        <dbReference type="ARBA" id="ARBA00010618"/>
    </source>
</evidence>
<evidence type="ECO:0000256" key="6">
    <source>
        <dbReference type="ARBA" id="ARBA00022980"/>
    </source>
</evidence>
<keyword evidence="5 10" id="KW-0694">RNA-binding</keyword>
<dbReference type="InterPro" id="IPR041988">
    <property type="entry name" value="Ribosomal_uL24_KOW"/>
</dbReference>
<dbReference type="InterPro" id="IPR005824">
    <property type="entry name" value="KOW"/>
</dbReference>
<evidence type="ECO:0000256" key="9">
    <source>
        <dbReference type="ARBA" id="ARBA00058688"/>
    </source>
</evidence>
<comment type="caution">
    <text evidence="12">The sequence shown here is derived from an EMBL/GenBank/DDBJ whole genome shotgun (WGS) entry which is preliminary data.</text>
</comment>
<evidence type="ECO:0000259" key="11">
    <source>
        <dbReference type="SMART" id="SM00739"/>
    </source>
</evidence>
<comment type="subunit">
    <text evidence="3 10">Part of the 50S ribosomal subunit.</text>
</comment>
<evidence type="ECO:0000313" key="13">
    <source>
        <dbReference type="Proteomes" id="UP000263273"/>
    </source>
</evidence>
<dbReference type="Gene3D" id="2.30.30.30">
    <property type="match status" value="1"/>
</dbReference>
<comment type="function">
    <text evidence="9 10">One of the proteins that surrounds the polypeptide exit tunnel on the outside of the subunit.</text>
</comment>
<dbReference type="AlphaFoldDB" id="A0A354Z178"/>
<proteinExistence type="inferred from homology"/>
<dbReference type="GO" id="GO:0003735">
    <property type="term" value="F:structural constituent of ribosome"/>
    <property type="evidence" value="ECO:0007669"/>
    <property type="project" value="InterPro"/>
</dbReference>
<name>A0A354Z178_9FIRM</name>
<dbReference type="SMART" id="SM00739">
    <property type="entry name" value="KOW"/>
    <property type="match status" value="1"/>
</dbReference>
<dbReference type="HAMAP" id="MF_01326_B">
    <property type="entry name" value="Ribosomal_uL24_B"/>
    <property type="match status" value="1"/>
</dbReference>
<gene>
    <name evidence="10" type="primary">rplX</name>
    <name evidence="12" type="ORF">DDZ44_09805</name>
</gene>
<dbReference type="Pfam" id="PF17136">
    <property type="entry name" value="ribosomal_L24"/>
    <property type="match status" value="1"/>
</dbReference>
<dbReference type="CDD" id="cd06089">
    <property type="entry name" value="KOW_RPL26"/>
    <property type="match status" value="1"/>
</dbReference>
<dbReference type="GO" id="GO:0019843">
    <property type="term" value="F:rRNA binding"/>
    <property type="evidence" value="ECO:0007669"/>
    <property type="project" value="UniProtKB-UniRule"/>
</dbReference>
<evidence type="ECO:0000313" key="12">
    <source>
        <dbReference type="EMBL" id="HBK54217.1"/>
    </source>
</evidence>
<dbReference type="InterPro" id="IPR008991">
    <property type="entry name" value="Translation_prot_SH3-like_sf"/>
</dbReference>
<dbReference type="SUPFAM" id="SSF50104">
    <property type="entry name" value="Translation proteins SH3-like domain"/>
    <property type="match status" value="1"/>
</dbReference>
<protein>
    <recommendedName>
        <fullName evidence="8 10">Large ribosomal subunit protein uL24</fullName>
    </recommendedName>
</protein>
<evidence type="ECO:0000256" key="5">
    <source>
        <dbReference type="ARBA" id="ARBA00022884"/>
    </source>
</evidence>
<dbReference type="Proteomes" id="UP000263273">
    <property type="component" value="Unassembled WGS sequence"/>
</dbReference>
<evidence type="ECO:0000256" key="4">
    <source>
        <dbReference type="ARBA" id="ARBA00022730"/>
    </source>
</evidence>
<evidence type="ECO:0000256" key="3">
    <source>
        <dbReference type="ARBA" id="ARBA00011838"/>
    </source>
</evidence>
<keyword evidence="4 10" id="KW-0699">rRNA-binding</keyword>
<dbReference type="FunFam" id="2.30.30.30:FF:000004">
    <property type="entry name" value="50S ribosomal protein L24"/>
    <property type="match status" value="1"/>
</dbReference>
<dbReference type="NCBIfam" id="TIGR01079">
    <property type="entry name" value="rplX_bact"/>
    <property type="match status" value="1"/>
</dbReference>
<keyword evidence="6 10" id="KW-0689">Ribosomal protein</keyword>
<dbReference type="PANTHER" id="PTHR12903">
    <property type="entry name" value="MITOCHONDRIAL RIBOSOMAL PROTEIN L24"/>
    <property type="match status" value="1"/>
</dbReference>
<evidence type="ECO:0000256" key="8">
    <source>
        <dbReference type="ARBA" id="ARBA00035206"/>
    </source>
</evidence>
<dbReference type="RefSeq" id="WP_061213138.1">
    <property type="nucleotide sequence ID" value="NZ_DCDX01000048.1"/>
</dbReference>
<dbReference type="InterPro" id="IPR003256">
    <property type="entry name" value="Ribosomal_uL24"/>
</dbReference>
<comment type="similarity">
    <text evidence="2 10">Belongs to the universal ribosomal protein uL24 family.</text>
</comment>
<dbReference type="EMBL" id="DNZF01000212">
    <property type="protein sequence ID" value="HBK54217.1"/>
    <property type="molecule type" value="Genomic_DNA"/>
</dbReference>
<dbReference type="InterPro" id="IPR057264">
    <property type="entry name" value="Ribosomal_uL24_C"/>
</dbReference>
<sequence length="103" mass="11328">MRIKKGDSVLVTTGKDAGKKGKVLRVIPDKNRVVIEGVNRVKKHQKPSRSLPQGGILKIETPLNASNVMLVCSRCNKPTRIAHKIMENGEKARICKQCGEALD</sequence>
<dbReference type="Pfam" id="PF00467">
    <property type="entry name" value="KOW"/>
    <property type="match status" value="1"/>
</dbReference>
<comment type="function">
    <text evidence="1 10">One of two assembly initiator proteins, it binds directly to the 5'-end of the 23S rRNA, where it nucleates assembly of the 50S subunit.</text>
</comment>
<reference evidence="12 13" key="1">
    <citation type="journal article" date="2018" name="Nat. Biotechnol.">
        <title>A standardized bacterial taxonomy based on genome phylogeny substantially revises the tree of life.</title>
        <authorList>
            <person name="Parks D.H."/>
            <person name="Chuvochina M."/>
            <person name="Waite D.W."/>
            <person name="Rinke C."/>
            <person name="Skarshewski A."/>
            <person name="Chaumeil P.A."/>
            <person name="Hugenholtz P."/>
        </authorList>
    </citation>
    <scope>NUCLEOTIDE SEQUENCE [LARGE SCALE GENOMIC DNA]</scope>
    <source>
        <strain evidence="12">UBA10948</strain>
    </source>
</reference>
<feature type="domain" description="KOW" evidence="11">
    <location>
        <begin position="2"/>
        <end position="29"/>
    </location>
</feature>
<accession>A0A354Z178</accession>
<evidence type="ECO:0000256" key="7">
    <source>
        <dbReference type="ARBA" id="ARBA00023274"/>
    </source>
</evidence>
<dbReference type="InterPro" id="IPR014722">
    <property type="entry name" value="Rib_uL2_dom2"/>
</dbReference>